<feature type="compositionally biased region" description="Low complexity" evidence="6">
    <location>
        <begin position="167"/>
        <end position="203"/>
    </location>
</feature>
<dbReference type="FunCoup" id="A0A151ZF82">
    <property type="interactions" value="158"/>
</dbReference>
<comment type="similarity">
    <text evidence="3">Belongs to the Integrator subunit 8 family.</text>
</comment>
<organism evidence="8 9">
    <name type="scientific">Tieghemostelium lacteum</name>
    <name type="common">Slime mold</name>
    <name type="synonym">Dictyostelium lacteum</name>
    <dbReference type="NCBI Taxonomy" id="361077"/>
    <lineage>
        <taxon>Eukaryota</taxon>
        <taxon>Amoebozoa</taxon>
        <taxon>Evosea</taxon>
        <taxon>Eumycetozoa</taxon>
        <taxon>Dictyostelia</taxon>
        <taxon>Dictyosteliales</taxon>
        <taxon>Raperosteliaceae</taxon>
        <taxon>Tieghemostelium</taxon>
    </lineage>
</organism>
<dbReference type="InterPro" id="IPR038751">
    <property type="entry name" value="INTS8"/>
</dbReference>
<feature type="region of interest" description="Disordered" evidence="6">
    <location>
        <begin position="167"/>
        <end position="214"/>
    </location>
</feature>
<dbReference type="Pfam" id="PF25756">
    <property type="entry name" value="TPR_INTS8"/>
    <property type="match status" value="1"/>
</dbReference>
<keyword evidence="4" id="KW-0158">Chromosome</keyword>
<evidence type="ECO:0000259" key="7">
    <source>
        <dbReference type="Pfam" id="PF25756"/>
    </source>
</evidence>
<evidence type="ECO:0000256" key="4">
    <source>
        <dbReference type="ARBA" id="ARBA00022454"/>
    </source>
</evidence>
<comment type="caution">
    <text evidence="8">The sequence shown here is derived from an EMBL/GenBank/DDBJ whole genome shotgun (WGS) entry which is preliminary data.</text>
</comment>
<feature type="domain" description="INTS8 TPR repeats" evidence="7">
    <location>
        <begin position="722"/>
        <end position="1003"/>
    </location>
</feature>
<dbReference type="OrthoDB" id="15050at2759"/>
<comment type="subcellular location">
    <subcellularLocation>
        <location evidence="2">Chromosome</location>
    </subcellularLocation>
    <subcellularLocation>
        <location evidence="1">Nucleus</location>
    </subcellularLocation>
</comment>
<dbReference type="GO" id="GO:0032039">
    <property type="term" value="C:integrator complex"/>
    <property type="evidence" value="ECO:0007669"/>
    <property type="project" value="TreeGrafter"/>
</dbReference>
<reference evidence="8 9" key="1">
    <citation type="submission" date="2015-12" db="EMBL/GenBank/DDBJ databases">
        <title>Dictyostelia acquired genes for synthesis and detection of signals that induce cell-type specialization by lateral gene transfer from prokaryotes.</title>
        <authorList>
            <person name="Gloeckner G."/>
            <person name="Schaap P."/>
        </authorList>
    </citation>
    <scope>NUCLEOTIDE SEQUENCE [LARGE SCALE GENOMIC DNA]</scope>
    <source>
        <strain evidence="8 9">TK</strain>
    </source>
</reference>
<accession>A0A151ZF82</accession>
<dbReference type="AlphaFoldDB" id="A0A151ZF82"/>
<dbReference type="EMBL" id="LODT01000029">
    <property type="protein sequence ID" value="KYQ92626.1"/>
    <property type="molecule type" value="Genomic_DNA"/>
</dbReference>
<dbReference type="OMA" id="CCHENSF"/>
<evidence type="ECO:0000256" key="6">
    <source>
        <dbReference type="SAM" id="MobiDB-lite"/>
    </source>
</evidence>
<keyword evidence="5" id="KW-0539">Nucleus</keyword>
<evidence type="ECO:0000313" key="8">
    <source>
        <dbReference type="EMBL" id="KYQ92626.1"/>
    </source>
</evidence>
<name>A0A151ZF82_TIELA</name>
<dbReference type="InParanoid" id="A0A151ZF82"/>
<keyword evidence="9" id="KW-1185">Reference proteome</keyword>
<sequence length="1022" mass="117313">MKGDRMPSVVSPLANSMGEDYTDSWLDYLLDPSKLDSHLVELYSGRINHPSPLSIIKTLLKQYEKNIVNSTSTTSVLLSTQTASTTPQLSKRSKVLIELIIKVVVGLKYTLEDFEKMIPIKHQRFVLEQLEVPNDKVPLEYQTFLQRWILTGIIKGTPIKYLLSNATSTQPQQTPTTTSKPQQPLSNSSSGISLVDSSGLTTPPSTPPPTPPSFITISSIGPGSVNQSATIEQITALEEMVSKAIEYLTKWIKDNSTSVHDQINSIISLELGEFQFYKESYFDAKQLFNSALQYINKVSSLSTPLTTVTKERIQSFILACKTIDFNNNSNNSMVIDDHQQQQQDLNTPSIVFEKSLCTRNYQETLTILFNDLFHVANDDENLKIEIHWGSRLNLELDKDIPKSYQTKIQLNNIIKAVIIVNSISNHKHKSQMLQKKLHFQKYLNERYFQFKRYSVDEIQDFFKLLQSYLKKYNNNNQGSIETSIKQVIIEIYGVLKNPFSNNTDSFEKYSNDLFPNLLSTIYNNNENSNNSNGYHNNSNVQQTQSAFNQYLTESNLITFKKVIQDELKSKYSLSDTEISNLITQDKLQNIMDMNIEVEQLDQFNSTPELEYLKFYLNICKNNQISENSDKITTDFETLLQSNQTPNPLVIIGISVLLIKQNQWNLLKTLNNQLLQKSNNSIKELLNIIESLSNLSIELKVSDNINNVDNNNSNNSNEMDTSSDNNNSQLIINLFIQFINSIKLPTLNKSQHWIGVGGTGLLQYISNCVLLEVLSSIFVGVIHAIQVHKKQIPSSLELNLEIYPSFAKVVSGYLLNSSQVVSTQTQQLLELDLFITDLYQETINRWMSIEPGNGKLYLYLGDIYFEKKYYRDSLRYYLLSCCHENSFYTDSTKSNDTTHKYLLPLSYRIYHCLIQLRSPMQAIIVSQLFKNQSQSCSVIFKIIQDDYLSLDPNYFQYIWEIPILEILINTYSKLKDQVKLSLLYQITSNFAINEFNNSDIRSQFIKFTLNNYWKQLSNDFLLT</sequence>
<dbReference type="Proteomes" id="UP000076078">
    <property type="component" value="Unassembled WGS sequence"/>
</dbReference>
<evidence type="ECO:0000313" key="9">
    <source>
        <dbReference type="Proteomes" id="UP000076078"/>
    </source>
</evidence>
<evidence type="ECO:0000256" key="5">
    <source>
        <dbReference type="ARBA" id="ARBA00023242"/>
    </source>
</evidence>
<evidence type="ECO:0000256" key="2">
    <source>
        <dbReference type="ARBA" id="ARBA00004286"/>
    </source>
</evidence>
<proteinExistence type="inferred from homology"/>
<dbReference type="GO" id="GO:0005694">
    <property type="term" value="C:chromosome"/>
    <property type="evidence" value="ECO:0007669"/>
    <property type="project" value="UniProtKB-SubCell"/>
</dbReference>
<protein>
    <recommendedName>
        <fullName evidence="7">INTS8 TPR repeats domain-containing protein</fullName>
    </recommendedName>
</protein>
<dbReference type="GO" id="GO:0034472">
    <property type="term" value="P:snRNA 3'-end processing"/>
    <property type="evidence" value="ECO:0007669"/>
    <property type="project" value="InterPro"/>
</dbReference>
<dbReference type="InterPro" id="IPR057980">
    <property type="entry name" value="TPR_INTS8"/>
</dbReference>
<dbReference type="PANTHER" id="PTHR13350:SF1">
    <property type="entry name" value="INTEGRATOR COMPLEX SUBUNIT 8"/>
    <property type="match status" value="1"/>
</dbReference>
<evidence type="ECO:0000256" key="3">
    <source>
        <dbReference type="ARBA" id="ARBA00007147"/>
    </source>
</evidence>
<evidence type="ECO:0000256" key="1">
    <source>
        <dbReference type="ARBA" id="ARBA00004123"/>
    </source>
</evidence>
<dbReference type="PANTHER" id="PTHR13350">
    <property type="entry name" value="INTEGRATOR COMPLEX SUBUNIT 8"/>
    <property type="match status" value="1"/>
</dbReference>
<gene>
    <name evidence="8" type="ORF">DLAC_06622</name>
</gene>
<dbReference type="STRING" id="361077.A0A151ZF82"/>